<evidence type="ECO:0000256" key="1">
    <source>
        <dbReference type="ARBA" id="ARBA00022737"/>
    </source>
</evidence>
<dbReference type="PROSITE" id="PS50005">
    <property type="entry name" value="TPR"/>
    <property type="match status" value="3"/>
</dbReference>
<dbReference type="InterPro" id="IPR050498">
    <property type="entry name" value="Ycf3"/>
</dbReference>
<sequence>MKKYIFLICFIFPLITIGQANKLIRKALKSEDPNEQIQLYTEALSLEPKNLDALFYRGLTKHSIGDFNGAILDYTKVIFYEPSADAYFNRGNSKYSLMDFNGAKEDYANALKLNPEFIEARYSLAVTKNDLKDYKGAISDLEKPTVIKSYPIFLQLARAYAGLEDHVKALQNYNSAVLLNPDSNTFFARGVFFMDVNYFKKANNDFIAAIYFDKNNAPAYFFRGISSFFLGEYQKALSDFSAAVQFDATDFDAVIGVALANLKLNDIANARLNFDKAKSILKGTDLSLEDNLELFKNTYWFQKQYYAFNELYNEINKL</sequence>
<dbReference type="Gene3D" id="1.25.40.10">
    <property type="entry name" value="Tetratricopeptide repeat domain"/>
    <property type="match status" value="3"/>
</dbReference>
<dbReference type="InterPro" id="IPR011990">
    <property type="entry name" value="TPR-like_helical_dom_sf"/>
</dbReference>
<gene>
    <name evidence="4" type="ORF">V8G56_04425</name>
</gene>
<accession>A0ABW7MMC1</accession>
<dbReference type="PANTHER" id="PTHR44858:SF1">
    <property type="entry name" value="UDP-N-ACETYLGLUCOSAMINE--PEPTIDE N-ACETYLGLUCOSAMINYLTRANSFERASE SPINDLY-RELATED"/>
    <property type="match status" value="1"/>
</dbReference>
<dbReference type="SUPFAM" id="SSF48452">
    <property type="entry name" value="TPR-like"/>
    <property type="match status" value="1"/>
</dbReference>
<evidence type="ECO:0000313" key="4">
    <source>
        <dbReference type="EMBL" id="MFH6767973.1"/>
    </source>
</evidence>
<dbReference type="SMART" id="SM00028">
    <property type="entry name" value="TPR"/>
    <property type="match status" value="6"/>
</dbReference>
<dbReference type="Proteomes" id="UP001610104">
    <property type="component" value="Unassembled WGS sequence"/>
</dbReference>
<comment type="caution">
    <text evidence="4">The sequence shown here is derived from an EMBL/GenBank/DDBJ whole genome shotgun (WGS) entry which is preliminary data.</text>
</comment>
<keyword evidence="1" id="KW-0677">Repeat</keyword>
<keyword evidence="2 3" id="KW-0802">TPR repeat</keyword>
<dbReference type="Pfam" id="PF13181">
    <property type="entry name" value="TPR_8"/>
    <property type="match status" value="1"/>
</dbReference>
<evidence type="ECO:0000256" key="2">
    <source>
        <dbReference type="ARBA" id="ARBA00022803"/>
    </source>
</evidence>
<keyword evidence="5" id="KW-1185">Reference proteome</keyword>
<proteinExistence type="predicted"/>
<evidence type="ECO:0000313" key="5">
    <source>
        <dbReference type="Proteomes" id="UP001610104"/>
    </source>
</evidence>
<protein>
    <submittedName>
        <fullName evidence="4">Tetratricopeptide repeat protein</fullName>
    </submittedName>
</protein>
<feature type="repeat" description="TPR" evidence="3">
    <location>
        <begin position="84"/>
        <end position="117"/>
    </location>
</feature>
<feature type="repeat" description="TPR" evidence="3">
    <location>
        <begin position="217"/>
        <end position="250"/>
    </location>
</feature>
<dbReference type="EMBL" id="JBAWKC010000001">
    <property type="protein sequence ID" value="MFH6767973.1"/>
    <property type="molecule type" value="Genomic_DNA"/>
</dbReference>
<evidence type="ECO:0000256" key="3">
    <source>
        <dbReference type="PROSITE-ProRule" id="PRU00339"/>
    </source>
</evidence>
<dbReference type="PANTHER" id="PTHR44858">
    <property type="entry name" value="TETRATRICOPEPTIDE REPEAT PROTEIN 6"/>
    <property type="match status" value="1"/>
</dbReference>
<feature type="repeat" description="TPR" evidence="3">
    <location>
        <begin position="150"/>
        <end position="183"/>
    </location>
</feature>
<dbReference type="InterPro" id="IPR019734">
    <property type="entry name" value="TPR_rpt"/>
</dbReference>
<reference evidence="4 5" key="1">
    <citation type="submission" date="2024-02" db="EMBL/GenBank/DDBJ databases">
        <title>A Gaetbulibacter species isolated from tidal flats and genomic insights of their niches.</title>
        <authorList>
            <person name="Ye Y."/>
        </authorList>
    </citation>
    <scope>NUCLEOTIDE SEQUENCE [LARGE SCALE GENOMIC DNA]</scope>
    <source>
        <strain evidence="4 5">KEM-8</strain>
    </source>
</reference>
<dbReference type="RefSeq" id="WP_395437247.1">
    <property type="nucleotide sequence ID" value="NZ_JBAWKC010000001.1"/>
</dbReference>
<dbReference type="Pfam" id="PF00515">
    <property type="entry name" value="TPR_1"/>
    <property type="match status" value="1"/>
</dbReference>
<organism evidence="4 5">
    <name type="scientific">Gaetbulibacter aquiaggeris</name>
    <dbReference type="NCBI Taxonomy" id="1735373"/>
    <lineage>
        <taxon>Bacteria</taxon>
        <taxon>Pseudomonadati</taxon>
        <taxon>Bacteroidota</taxon>
        <taxon>Flavobacteriia</taxon>
        <taxon>Flavobacteriales</taxon>
        <taxon>Flavobacteriaceae</taxon>
        <taxon>Gaetbulibacter</taxon>
    </lineage>
</organism>
<name>A0ABW7MMC1_9FLAO</name>